<reference evidence="1 2" key="1">
    <citation type="submission" date="2021-06" db="EMBL/GenBank/DDBJ databases">
        <authorList>
            <person name="Palmer J.M."/>
        </authorList>
    </citation>
    <scope>NUCLEOTIDE SEQUENCE [LARGE SCALE GENOMIC DNA]</scope>
    <source>
        <strain evidence="1 2">GA_2019</strain>
        <tissue evidence="1">Muscle</tissue>
    </source>
</reference>
<accession>A0ABV0PSP5</accession>
<sequence length="80" mass="8958">MRGELTHLVLDIQRAFLFMEKFQGLDVAVSGFTLSLAWISAPFLINTSMIWMLPQPAAIRSGGVPCCDKQHNGAFSFIWQ</sequence>
<proteinExistence type="predicted"/>
<keyword evidence="2" id="KW-1185">Reference proteome</keyword>
<evidence type="ECO:0000313" key="2">
    <source>
        <dbReference type="Proteomes" id="UP001476798"/>
    </source>
</evidence>
<feature type="non-terminal residue" evidence="1">
    <location>
        <position position="1"/>
    </location>
</feature>
<gene>
    <name evidence="1" type="ORF">GOODEAATRI_027657</name>
</gene>
<dbReference type="Proteomes" id="UP001476798">
    <property type="component" value="Unassembled WGS sequence"/>
</dbReference>
<organism evidence="1 2">
    <name type="scientific">Goodea atripinnis</name>
    <dbReference type="NCBI Taxonomy" id="208336"/>
    <lineage>
        <taxon>Eukaryota</taxon>
        <taxon>Metazoa</taxon>
        <taxon>Chordata</taxon>
        <taxon>Craniata</taxon>
        <taxon>Vertebrata</taxon>
        <taxon>Euteleostomi</taxon>
        <taxon>Actinopterygii</taxon>
        <taxon>Neopterygii</taxon>
        <taxon>Teleostei</taxon>
        <taxon>Neoteleostei</taxon>
        <taxon>Acanthomorphata</taxon>
        <taxon>Ovalentaria</taxon>
        <taxon>Atherinomorphae</taxon>
        <taxon>Cyprinodontiformes</taxon>
        <taxon>Goodeidae</taxon>
        <taxon>Goodea</taxon>
    </lineage>
</organism>
<dbReference type="EMBL" id="JAHRIO010083621">
    <property type="protein sequence ID" value="MEQ2186357.1"/>
    <property type="molecule type" value="Genomic_DNA"/>
</dbReference>
<name>A0ABV0PSP5_9TELE</name>
<protein>
    <submittedName>
        <fullName evidence="1">Uncharacterized protein</fullName>
    </submittedName>
</protein>
<comment type="caution">
    <text evidence="1">The sequence shown here is derived from an EMBL/GenBank/DDBJ whole genome shotgun (WGS) entry which is preliminary data.</text>
</comment>
<evidence type="ECO:0000313" key="1">
    <source>
        <dbReference type="EMBL" id="MEQ2186357.1"/>
    </source>
</evidence>